<feature type="domain" description="Concentrative nucleoside transporter N-terminal" evidence="8">
    <location>
        <begin position="179"/>
        <end position="250"/>
    </location>
</feature>
<proteinExistence type="inferred from homology"/>
<feature type="transmembrane region" description="Helical" evidence="7">
    <location>
        <begin position="258"/>
        <end position="278"/>
    </location>
</feature>
<feature type="transmembrane region" description="Helical" evidence="7">
    <location>
        <begin position="290"/>
        <end position="314"/>
    </location>
</feature>
<dbReference type="InterPro" id="IPR011642">
    <property type="entry name" value="Gate_dom"/>
</dbReference>
<feature type="domain" description="Nucleoside transporter/FeoB GTPase Gate" evidence="10">
    <location>
        <begin position="261"/>
        <end position="357"/>
    </location>
</feature>
<comment type="caution">
    <text evidence="11">The sequence shown here is derived from an EMBL/GenBank/DDBJ whole genome shotgun (WGS) entry which is preliminary data.</text>
</comment>
<feature type="transmembrane region" description="Helical" evidence="7">
    <location>
        <begin position="454"/>
        <end position="474"/>
    </location>
</feature>
<evidence type="ECO:0000256" key="2">
    <source>
        <dbReference type="ARBA" id="ARBA00009033"/>
    </source>
</evidence>
<evidence type="ECO:0000256" key="7">
    <source>
        <dbReference type="SAM" id="Phobius"/>
    </source>
</evidence>
<dbReference type="EMBL" id="MU128949">
    <property type="protein sequence ID" value="KAF9515537.1"/>
    <property type="molecule type" value="Genomic_DNA"/>
</dbReference>
<keyword evidence="12" id="KW-1185">Reference proteome</keyword>
<name>A0A9P6B1B3_9AGAM</name>
<evidence type="ECO:0000313" key="12">
    <source>
        <dbReference type="Proteomes" id="UP000886523"/>
    </source>
</evidence>
<evidence type="ECO:0000259" key="10">
    <source>
        <dbReference type="Pfam" id="PF07670"/>
    </source>
</evidence>
<evidence type="ECO:0000259" key="9">
    <source>
        <dbReference type="Pfam" id="PF07662"/>
    </source>
</evidence>
<dbReference type="Pfam" id="PF01773">
    <property type="entry name" value="Nucleos_tra2_N"/>
    <property type="match status" value="1"/>
</dbReference>
<dbReference type="OrthoDB" id="6075923at2759"/>
<reference evidence="11" key="1">
    <citation type="journal article" date="2020" name="Nat. Commun.">
        <title>Large-scale genome sequencing of mycorrhizal fungi provides insights into the early evolution of symbiotic traits.</title>
        <authorList>
            <person name="Miyauchi S."/>
            <person name="Kiss E."/>
            <person name="Kuo A."/>
            <person name="Drula E."/>
            <person name="Kohler A."/>
            <person name="Sanchez-Garcia M."/>
            <person name="Morin E."/>
            <person name="Andreopoulos B."/>
            <person name="Barry K.W."/>
            <person name="Bonito G."/>
            <person name="Buee M."/>
            <person name="Carver A."/>
            <person name="Chen C."/>
            <person name="Cichocki N."/>
            <person name="Clum A."/>
            <person name="Culley D."/>
            <person name="Crous P.W."/>
            <person name="Fauchery L."/>
            <person name="Girlanda M."/>
            <person name="Hayes R.D."/>
            <person name="Keri Z."/>
            <person name="LaButti K."/>
            <person name="Lipzen A."/>
            <person name="Lombard V."/>
            <person name="Magnuson J."/>
            <person name="Maillard F."/>
            <person name="Murat C."/>
            <person name="Nolan M."/>
            <person name="Ohm R.A."/>
            <person name="Pangilinan J."/>
            <person name="Pereira M.F."/>
            <person name="Perotto S."/>
            <person name="Peter M."/>
            <person name="Pfister S."/>
            <person name="Riley R."/>
            <person name="Sitrit Y."/>
            <person name="Stielow J.B."/>
            <person name="Szollosi G."/>
            <person name="Zifcakova L."/>
            <person name="Stursova M."/>
            <person name="Spatafora J.W."/>
            <person name="Tedersoo L."/>
            <person name="Vaario L.M."/>
            <person name="Yamada A."/>
            <person name="Yan M."/>
            <person name="Wang P."/>
            <person name="Xu J."/>
            <person name="Bruns T."/>
            <person name="Baldrian P."/>
            <person name="Vilgalys R."/>
            <person name="Dunand C."/>
            <person name="Henrissat B."/>
            <person name="Grigoriev I.V."/>
            <person name="Hibbett D."/>
            <person name="Nagy L.G."/>
            <person name="Martin F.M."/>
        </authorList>
    </citation>
    <scope>NUCLEOTIDE SEQUENCE</scope>
    <source>
        <strain evidence="11">UP504</strain>
    </source>
</reference>
<feature type="transmembrane region" description="Helical" evidence="7">
    <location>
        <begin position="67"/>
        <end position="89"/>
    </location>
</feature>
<evidence type="ECO:0000256" key="6">
    <source>
        <dbReference type="ARBA" id="ARBA00023136"/>
    </source>
</evidence>
<comment type="subcellular location">
    <subcellularLocation>
        <location evidence="1">Cell membrane</location>
        <topology evidence="1">Multi-pass membrane protein</topology>
    </subcellularLocation>
</comment>
<evidence type="ECO:0000256" key="4">
    <source>
        <dbReference type="ARBA" id="ARBA00022692"/>
    </source>
</evidence>
<evidence type="ECO:0008006" key="13">
    <source>
        <dbReference type="Google" id="ProtNLM"/>
    </source>
</evidence>
<dbReference type="Pfam" id="PF07662">
    <property type="entry name" value="Nucleos_tra2_C"/>
    <property type="match status" value="1"/>
</dbReference>
<evidence type="ECO:0000256" key="1">
    <source>
        <dbReference type="ARBA" id="ARBA00004651"/>
    </source>
</evidence>
<dbReference type="InterPro" id="IPR008276">
    <property type="entry name" value="C_nuclsd_transpt"/>
</dbReference>
<keyword evidence="3" id="KW-1003">Cell membrane</keyword>
<protein>
    <recommendedName>
        <fullName evidence="13">H+/nucleoside cotransporter</fullName>
    </recommendedName>
</protein>
<feature type="transmembrane region" description="Helical" evidence="7">
    <location>
        <begin position="420"/>
        <end position="442"/>
    </location>
</feature>
<evidence type="ECO:0000313" key="11">
    <source>
        <dbReference type="EMBL" id="KAF9515537.1"/>
    </source>
</evidence>
<evidence type="ECO:0000259" key="8">
    <source>
        <dbReference type="Pfam" id="PF01773"/>
    </source>
</evidence>
<keyword evidence="4 7" id="KW-0812">Transmembrane</keyword>
<dbReference type="GO" id="GO:0005886">
    <property type="term" value="C:plasma membrane"/>
    <property type="evidence" value="ECO:0007669"/>
    <property type="project" value="UniProtKB-SubCell"/>
</dbReference>
<dbReference type="Proteomes" id="UP000886523">
    <property type="component" value="Unassembled WGS sequence"/>
</dbReference>
<organism evidence="11 12">
    <name type="scientific">Hydnum rufescens UP504</name>
    <dbReference type="NCBI Taxonomy" id="1448309"/>
    <lineage>
        <taxon>Eukaryota</taxon>
        <taxon>Fungi</taxon>
        <taxon>Dikarya</taxon>
        <taxon>Basidiomycota</taxon>
        <taxon>Agaricomycotina</taxon>
        <taxon>Agaricomycetes</taxon>
        <taxon>Cantharellales</taxon>
        <taxon>Hydnaceae</taxon>
        <taxon>Hydnum</taxon>
    </lineage>
</organism>
<dbReference type="PANTHER" id="PTHR10590">
    <property type="entry name" value="SODIUM/NUCLEOSIDE COTRANSPORTER"/>
    <property type="match status" value="1"/>
</dbReference>
<evidence type="ECO:0000256" key="5">
    <source>
        <dbReference type="ARBA" id="ARBA00022989"/>
    </source>
</evidence>
<feature type="transmembrane region" description="Helical" evidence="7">
    <location>
        <begin position="141"/>
        <end position="163"/>
    </location>
</feature>
<feature type="transmembrane region" description="Helical" evidence="7">
    <location>
        <begin position="101"/>
        <end position="121"/>
    </location>
</feature>
<comment type="similarity">
    <text evidence="2">Belongs to the concentrative nucleoside transporter (CNT) (TC 2.A.41) family.</text>
</comment>
<keyword evidence="5 7" id="KW-1133">Transmembrane helix</keyword>
<dbReference type="InterPro" id="IPR011657">
    <property type="entry name" value="CNT_C_dom"/>
</dbReference>
<accession>A0A9P6B1B3</accession>
<feature type="domain" description="Concentrative nucleoside transporter C-terminal" evidence="9">
    <location>
        <begin position="364"/>
        <end position="576"/>
    </location>
</feature>
<feature type="transmembrane region" description="Helical" evidence="7">
    <location>
        <begin position="198"/>
        <end position="218"/>
    </location>
</feature>
<evidence type="ECO:0000256" key="3">
    <source>
        <dbReference type="ARBA" id="ARBA00022475"/>
    </source>
</evidence>
<gene>
    <name evidence="11" type="ORF">BS47DRAFT_1484492</name>
</gene>
<feature type="transmembrane region" description="Helical" evidence="7">
    <location>
        <begin position="175"/>
        <end position="192"/>
    </location>
</feature>
<sequence>MAELESVQVIQRKPPSLEVKNEVNEEKDPAQFYTSSQDKGIHAKAIEEAVPQEEVRDRTGQGWYAKYRVFILCVWIAIILGWWISSLVVPSSRHRWIPHTFWAWTFMLIIAFRFIPNSVVTRPVGTVWEPLISRPFFSIPYHTRLAMGWLALIGIVFGSAFGFKLPPGSTYGDRAISVFGLTVFQFGFYLASNARNDIPWNTVIVGLFFQQVIALFVLKSDAGFKIFRWIANLAQDFLGEAAPAAQFFFDADTIAKHWFFVNTLSAIIFFVAFVQMLYYLGVMQWLIAKFAWFFFKTMGVSGAEAVVAASSPFIGQGESACLVRPYVDLMTPSEIHLTMTSGFSTIAGSVLTAYINLGVPATTLVTSSVMSIPASIAISKLRFPEREEPITRGNVVVDRGIESKHAPANALHAFSNGASFGLLVAGQILTNVLTVLALVYTIDGLLTYIGKGFAIHHLTLELIFGYIFYPLTFLMGTPRPEIFRVSRLIGTKFVANEFVAYLDLQAIQKGSDPLSLRAYTIASYALCGFGNLGSVGIQIGVLSALAPSRARVIATLAPSALFCGFISTMQTAGIAGTLV</sequence>
<dbReference type="GO" id="GO:0015293">
    <property type="term" value="F:symporter activity"/>
    <property type="evidence" value="ECO:0007669"/>
    <property type="project" value="TreeGrafter"/>
</dbReference>
<dbReference type="PANTHER" id="PTHR10590:SF4">
    <property type="entry name" value="SOLUTE CARRIER FAMILY 28 MEMBER 3"/>
    <property type="match status" value="1"/>
</dbReference>
<feature type="transmembrane region" description="Helical" evidence="7">
    <location>
        <begin position="335"/>
        <end position="355"/>
    </location>
</feature>
<dbReference type="Pfam" id="PF07670">
    <property type="entry name" value="Gate"/>
    <property type="match status" value="1"/>
</dbReference>
<dbReference type="GO" id="GO:0005337">
    <property type="term" value="F:nucleoside transmembrane transporter activity"/>
    <property type="evidence" value="ECO:0007669"/>
    <property type="project" value="InterPro"/>
</dbReference>
<dbReference type="AlphaFoldDB" id="A0A9P6B1B3"/>
<keyword evidence="6 7" id="KW-0472">Membrane</keyword>
<dbReference type="InterPro" id="IPR002668">
    <property type="entry name" value="CNT_N_dom"/>
</dbReference>